<evidence type="ECO:0000313" key="6">
    <source>
        <dbReference type="Proteomes" id="UP001071230"/>
    </source>
</evidence>
<keyword evidence="6" id="KW-1185">Reference proteome</keyword>
<dbReference type="EMBL" id="LR746496">
    <property type="protein sequence ID" value="CAA7600096.1"/>
    <property type="molecule type" value="Genomic_DNA"/>
</dbReference>
<dbReference type="InterPro" id="IPR002104">
    <property type="entry name" value="Integrase_catalytic"/>
</dbReference>
<dbReference type="InterPro" id="IPR013762">
    <property type="entry name" value="Integrase-like_cat_sf"/>
</dbReference>
<feature type="domain" description="Tyr recombinase" evidence="3">
    <location>
        <begin position="1"/>
        <end position="108"/>
    </location>
</feature>
<name>A0A8S0XAM1_9FIRM</name>
<evidence type="ECO:0000313" key="4">
    <source>
        <dbReference type="EMBL" id="CAA7600096.1"/>
    </source>
</evidence>
<proteinExistence type="predicted"/>
<feature type="region of interest" description="Disordered" evidence="2">
    <location>
        <begin position="88"/>
        <end position="111"/>
    </location>
</feature>
<dbReference type="SUPFAM" id="SSF56349">
    <property type="entry name" value="DNA breaking-rejoining enzymes"/>
    <property type="match status" value="1"/>
</dbReference>
<gene>
    <name evidence="4" type="ORF">DEACI_0746</name>
    <name evidence="5" type="ORF">DEACI_2126</name>
</gene>
<reference evidence="5" key="1">
    <citation type="submission" date="2014-11" db="EMBL/GenBank/DDBJ databases">
        <authorList>
            <person name="Hornung B.V."/>
        </authorList>
    </citation>
    <scope>NUCLEOTIDE SEQUENCE</scope>
    <source>
        <strain evidence="5">INE</strain>
    </source>
</reference>
<dbReference type="Proteomes" id="UP000836597">
    <property type="component" value="Chromosome"/>
</dbReference>
<dbReference type="Pfam" id="PF00589">
    <property type="entry name" value="Phage_integrase"/>
    <property type="match status" value="1"/>
</dbReference>
<dbReference type="EMBL" id="CDGJ01000061">
    <property type="protein sequence ID" value="CEJ07660.1"/>
    <property type="molecule type" value="Genomic_DNA"/>
</dbReference>
<keyword evidence="1" id="KW-0233">DNA recombination</keyword>
<dbReference type="InterPro" id="IPR011010">
    <property type="entry name" value="DNA_brk_join_enz"/>
</dbReference>
<dbReference type="Gene3D" id="1.10.443.10">
    <property type="entry name" value="Intergrase catalytic core"/>
    <property type="match status" value="1"/>
</dbReference>
<dbReference type="GO" id="GO:0003677">
    <property type="term" value="F:DNA binding"/>
    <property type="evidence" value="ECO:0007669"/>
    <property type="project" value="InterPro"/>
</dbReference>
<dbReference type="GO" id="GO:0015074">
    <property type="term" value="P:DNA integration"/>
    <property type="evidence" value="ECO:0007669"/>
    <property type="project" value="InterPro"/>
</dbReference>
<dbReference type="PROSITE" id="PS51898">
    <property type="entry name" value="TYR_RECOMBINASE"/>
    <property type="match status" value="1"/>
</dbReference>
<accession>A0A8S0XAM1</accession>
<evidence type="ECO:0000256" key="1">
    <source>
        <dbReference type="ARBA" id="ARBA00023172"/>
    </source>
</evidence>
<dbReference type="AlphaFoldDB" id="A0A8S0XAM1"/>
<dbReference type="KEGG" id="aacx:DEACI_0746"/>
<evidence type="ECO:0000259" key="3">
    <source>
        <dbReference type="PROSITE" id="PS51898"/>
    </source>
</evidence>
<organism evidence="4">
    <name type="scientific">Acididesulfobacillus acetoxydans</name>
    <dbReference type="NCBI Taxonomy" id="1561005"/>
    <lineage>
        <taxon>Bacteria</taxon>
        <taxon>Bacillati</taxon>
        <taxon>Bacillota</taxon>
        <taxon>Clostridia</taxon>
        <taxon>Eubacteriales</taxon>
        <taxon>Peptococcaceae</taxon>
        <taxon>Acididesulfobacillus</taxon>
    </lineage>
</organism>
<dbReference type="Proteomes" id="UP001071230">
    <property type="component" value="Unassembled WGS sequence"/>
</dbReference>
<evidence type="ECO:0000313" key="5">
    <source>
        <dbReference type="EMBL" id="CEJ07660.1"/>
    </source>
</evidence>
<evidence type="ECO:0000256" key="2">
    <source>
        <dbReference type="SAM" id="MobiDB-lite"/>
    </source>
</evidence>
<protein>
    <submittedName>
        <fullName evidence="4">Phage integrase family</fullName>
    </submittedName>
</protein>
<dbReference type="GO" id="GO:0006310">
    <property type="term" value="P:DNA recombination"/>
    <property type="evidence" value="ECO:0007669"/>
    <property type="project" value="UniProtKB-KW"/>
</dbReference>
<reference evidence="4" key="2">
    <citation type="submission" date="2020-01" db="EMBL/GenBank/DDBJ databases">
        <authorList>
            <person name="Hornung B."/>
        </authorList>
    </citation>
    <scope>NUCLEOTIDE SEQUENCE</scope>
    <source>
        <strain evidence="4">PacBioINE</strain>
    </source>
</reference>
<sequence>MKHLSSQQAGIRQNGRAVPMMAGILSQRGRGPKRLTASGIGQVIDQYAYLAKLPQLHPHALRHTFAKNMLNAGEGLEMVAEFLGHKRLDTTRTKPTEQEKARAVEKLSWRK</sequence>